<accession>A0ABW0TG05</accession>
<keyword evidence="3" id="KW-0804">Transcription</keyword>
<evidence type="ECO:0000259" key="4">
    <source>
        <dbReference type="PROSITE" id="PS51000"/>
    </source>
</evidence>
<dbReference type="SMART" id="SM00420">
    <property type="entry name" value="HTH_DEOR"/>
    <property type="match status" value="1"/>
</dbReference>
<dbReference type="Pfam" id="PF00455">
    <property type="entry name" value="DeoRC"/>
    <property type="match status" value="1"/>
</dbReference>
<dbReference type="InterPro" id="IPR001034">
    <property type="entry name" value="DeoR_HTH"/>
</dbReference>
<dbReference type="InterPro" id="IPR036388">
    <property type="entry name" value="WH-like_DNA-bd_sf"/>
</dbReference>
<evidence type="ECO:0000256" key="2">
    <source>
        <dbReference type="ARBA" id="ARBA00023125"/>
    </source>
</evidence>
<dbReference type="PROSITE" id="PS00894">
    <property type="entry name" value="HTH_DEOR_1"/>
    <property type="match status" value="1"/>
</dbReference>
<dbReference type="InterPro" id="IPR037171">
    <property type="entry name" value="NagB/RpiA_transferase-like"/>
</dbReference>
<evidence type="ECO:0000256" key="1">
    <source>
        <dbReference type="ARBA" id="ARBA00023015"/>
    </source>
</evidence>
<dbReference type="RefSeq" id="WP_381431150.1">
    <property type="nucleotide sequence ID" value="NZ_JBHSNO010000005.1"/>
</dbReference>
<keyword evidence="6" id="KW-1185">Reference proteome</keyword>
<comment type="caution">
    <text evidence="5">The sequence shown here is derived from an EMBL/GenBank/DDBJ whole genome shotgun (WGS) entry which is preliminary data.</text>
</comment>
<organism evidence="5 6">
    <name type="scientific">Sporosarcina soli</name>
    <dbReference type="NCBI Taxonomy" id="334736"/>
    <lineage>
        <taxon>Bacteria</taxon>
        <taxon>Bacillati</taxon>
        <taxon>Bacillota</taxon>
        <taxon>Bacilli</taxon>
        <taxon>Bacillales</taxon>
        <taxon>Caryophanaceae</taxon>
        <taxon>Sporosarcina</taxon>
    </lineage>
</organism>
<dbReference type="InterPro" id="IPR014036">
    <property type="entry name" value="DeoR-like_C"/>
</dbReference>
<proteinExistence type="predicted"/>
<dbReference type="PANTHER" id="PTHR30363:SF44">
    <property type="entry name" value="AGA OPERON TRANSCRIPTIONAL REPRESSOR-RELATED"/>
    <property type="match status" value="1"/>
</dbReference>
<dbReference type="InterPro" id="IPR050313">
    <property type="entry name" value="Carb_Metab_HTH_regulators"/>
</dbReference>
<dbReference type="InterPro" id="IPR018356">
    <property type="entry name" value="Tscrpt_reg_HTH_DeoR_CS"/>
</dbReference>
<dbReference type="SUPFAM" id="SSF100950">
    <property type="entry name" value="NagB/RpiA/CoA transferase-like"/>
    <property type="match status" value="1"/>
</dbReference>
<keyword evidence="1" id="KW-0805">Transcription regulation</keyword>
<keyword evidence="2 5" id="KW-0238">DNA-binding</keyword>
<sequence length="252" mass="28018">MLPRERKEHILQLLDMHGKIDIVDMSNELSVTPMTIRRDLDALEKERKLIRTHGGAVLPQALIHEQSYESKSGQAVEQKKLIALEASSLIKENMTILLDSGTTTLEIAKILKHRENLTVITNDIKIAVELMNSKLDTIVVGGRLQNDIGALYGSLTELTLSEMHVDIFFLGAHAVHPTIGVTTPTLEKAAVKKAMINAAEKTFLVADSSKFNRKAFSKVCELTSITKMITDQQISPELVDEYAQYTELIIAK</sequence>
<dbReference type="GO" id="GO:0003677">
    <property type="term" value="F:DNA binding"/>
    <property type="evidence" value="ECO:0007669"/>
    <property type="project" value="UniProtKB-KW"/>
</dbReference>
<dbReference type="SMART" id="SM01134">
    <property type="entry name" value="DeoRC"/>
    <property type="match status" value="1"/>
</dbReference>
<name>A0ABW0TG05_9BACL</name>
<dbReference type="PANTHER" id="PTHR30363">
    <property type="entry name" value="HTH-TYPE TRANSCRIPTIONAL REGULATOR SRLR-RELATED"/>
    <property type="match status" value="1"/>
</dbReference>
<dbReference type="PRINTS" id="PR00037">
    <property type="entry name" value="HTHLACR"/>
</dbReference>
<dbReference type="Proteomes" id="UP001596109">
    <property type="component" value="Unassembled WGS sequence"/>
</dbReference>
<evidence type="ECO:0000313" key="5">
    <source>
        <dbReference type="EMBL" id="MFC5588123.1"/>
    </source>
</evidence>
<dbReference type="Gene3D" id="3.40.50.1360">
    <property type="match status" value="1"/>
</dbReference>
<gene>
    <name evidence="5" type="ORF">ACFPRA_04470</name>
</gene>
<protein>
    <submittedName>
        <fullName evidence="5">DeoR/GlpR family DNA-binding transcription regulator</fullName>
    </submittedName>
</protein>
<feature type="domain" description="HTH deoR-type" evidence="4">
    <location>
        <begin position="3"/>
        <end position="58"/>
    </location>
</feature>
<evidence type="ECO:0000313" key="6">
    <source>
        <dbReference type="Proteomes" id="UP001596109"/>
    </source>
</evidence>
<reference evidence="6" key="1">
    <citation type="journal article" date="2019" name="Int. J. Syst. Evol. Microbiol.">
        <title>The Global Catalogue of Microorganisms (GCM) 10K type strain sequencing project: providing services to taxonomists for standard genome sequencing and annotation.</title>
        <authorList>
            <consortium name="The Broad Institute Genomics Platform"/>
            <consortium name="The Broad Institute Genome Sequencing Center for Infectious Disease"/>
            <person name="Wu L."/>
            <person name="Ma J."/>
        </authorList>
    </citation>
    <scope>NUCLEOTIDE SEQUENCE [LARGE SCALE GENOMIC DNA]</scope>
    <source>
        <strain evidence="6">CGMCC 4.1434</strain>
    </source>
</reference>
<dbReference type="SUPFAM" id="SSF46785">
    <property type="entry name" value="Winged helix' DNA-binding domain"/>
    <property type="match status" value="1"/>
</dbReference>
<dbReference type="InterPro" id="IPR036390">
    <property type="entry name" value="WH_DNA-bd_sf"/>
</dbReference>
<dbReference type="Gene3D" id="1.10.10.10">
    <property type="entry name" value="Winged helix-like DNA-binding domain superfamily/Winged helix DNA-binding domain"/>
    <property type="match status" value="1"/>
</dbReference>
<dbReference type="EMBL" id="JBHSNO010000005">
    <property type="protein sequence ID" value="MFC5588123.1"/>
    <property type="molecule type" value="Genomic_DNA"/>
</dbReference>
<dbReference type="PROSITE" id="PS51000">
    <property type="entry name" value="HTH_DEOR_2"/>
    <property type="match status" value="1"/>
</dbReference>
<dbReference type="Pfam" id="PF08220">
    <property type="entry name" value="HTH_DeoR"/>
    <property type="match status" value="1"/>
</dbReference>
<evidence type="ECO:0000256" key="3">
    <source>
        <dbReference type="ARBA" id="ARBA00023163"/>
    </source>
</evidence>